<evidence type="ECO:0000259" key="2">
    <source>
        <dbReference type="PROSITE" id="PS51833"/>
    </source>
</evidence>
<dbReference type="PROSITE" id="PS50883">
    <property type="entry name" value="EAL"/>
    <property type="match status" value="1"/>
</dbReference>
<dbReference type="InterPro" id="IPR052340">
    <property type="entry name" value="RNase_Y/CdgJ"/>
</dbReference>
<dbReference type="Pfam" id="PF08668">
    <property type="entry name" value="HDOD"/>
    <property type="match status" value="1"/>
</dbReference>
<dbReference type="InterPro" id="IPR001633">
    <property type="entry name" value="EAL_dom"/>
</dbReference>
<keyword evidence="4" id="KW-1185">Reference proteome</keyword>
<dbReference type="InterPro" id="IPR014408">
    <property type="entry name" value="dGMP_Pdiesterase_EAL/HD-GYP"/>
</dbReference>
<dbReference type="SUPFAM" id="SSF141868">
    <property type="entry name" value="EAL domain-like"/>
    <property type="match status" value="1"/>
</dbReference>
<dbReference type="SUPFAM" id="SSF109604">
    <property type="entry name" value="HD-domain/PDEase-like"/>
    <property type="match status" value="1"/>
</dbReference>
<dbReference type="Gene3D" id="1.10.3210.10">
    <property type="entry name" value="Hypothetical protein af1432"/>
    <property type="match status" value="1"/>
</dbReference>
<gene>
    <name evidence="3" type="ORF">Q3O60_02580</name>
</gene>
<dbReference type="Gene3D" id="3.20.20.450">
    <property type="entry name" value="EAL domain"/>
    <property type="match status" value="1"/>
</dbReference>
<name>A0ABT9GVJ5_9GAMM</name>
<dbReference type="Pfam" id="PF00563">
    <property type="entry name" value="EAL"/>
    <property type="match status" value="1"/>
</dbReference>
<dbReference type="PANTHER" id="PTHR33525:SF4">
    <property type="entry name" value="CYCLIC DI-GMP PHOSPHODIESTERASE CDGJ"/>
    <property type="match status" value="1"/>
</dbReference>
<dbReference type="Proteomes" id="UP001231616">
    <property type="component" value="Unassembled WGS sequence"/>
</dbReference>
<dbReference type="RefSeq" id="WP_305892343.1">
    <property type="nucleotide sequence ID" value="NZ_JAUZVZ010000003.1"/>
</dbReference>
<dbReference type="SMART" id="SM00052">
    <property type="entry name" value="EAL"/>
    <property type="match status" value="1"/>
</dbReference>
<protein>
    <submittedName>
        <fullName evidence="3">HDOD domain-containing protein</fullName>
    </submittedName>
</protein>
<reference evidence="3 4" key="1">
    <citation type="submission" date="2023-08" db="EMBL/GenBank/DDBJ databases">
        <authorList>
            <person name="Joshi A."/>
            <person name="Thite S."/>
        </authorList>
    </citation>
    <scope>NUCLEOTIDE SEQUENCE [LARGE SCALE GENOMIC DNA]</scope>
    <source>
        <strain evidence="3 4">AC40</strain>
    </source>
</reference>
<dbReference type="PANTHER" id="PTHR33525">
    <property type="match status" value="1"/>
</dbReference>
<dbReference type="InterPro" id="IPR035919">
    <property type="entry name" value="EAL_sf"/>
</dbReference>
<evidence type="ECO:0000259" key="1">
    <source>
        <dbReference type="PROSITE" id="PS50883"/>
    </source>
</evidence>
<accession>A0ABT9GVJ5</accession>
<organism evidence="3 4">
    <name type="scientific">Alkalimonas collagenimarina</name>
    <dbReference type="NCBI Taxonomy" id="400390"/>
    <lineage>
        <taxon>Bacteria</taxon>
        <taxon>Pseudomonadati</taxon>
        <taxon>Pseudomonadota</taxon>
        <taxon>Gammaproteobacteria</taxon>
        <taxon>Alkalimonas</taxon>
    </lineage>
</organism>
<evidence type="ECO:0000313" key="4">
    <source>
        <dbReference type="Proteomes" id="UP001231616"/>
    </source>
</evidence>
<dbReference type="EMBL" id="JAUZVZ010000003">
    <property type="protein sequence ID" value="MDP4535071.1"/>
    <property type="molecule type" value="Genomic_DNA"/>
</dbReference>
<dbReference type="PROSITE" id="PS51833">
    <property type="entry name" value="HDOD"/>
    <property type="match status" value="1"/>
</dbReference>
<feature type="domain" description="EAL" evidence="1">
    <location>
        <begin position="1"/>
        <end position="204"/>
    </location>
</feature>
<dbReference type="PIRSF" id="PIRSF003180">
    <property type="entry name" value="DiGMPpdiest_YuxH"/>
    <property type="match status" value="1"/>
</dbReference>
<comment type="caution">
    <text evidence="3">The sequence shown here is derived from an EMBL/GenBank/DDBJ whole genome shotgun (WGS) entry which is preliminary data.</text>
</comment>
<proteinExistence type="predicted"/>
<evidence type="ECO:0000313" key="3">
    <source>
        <dbReference type="EMBL" id="MDP4535071.1"/>
    </source>
</evidence>
<sequence>MYGYVARQPIFNQQQQLIGYELLFRDGEHNAFPDIDPDEATSRLLSEQHLLFGVERITANKLAFINFAEDSLLYHFPTSLDPATTVIEILESVRYSSELMTACRELHEMGYQLALDDYTFQPEWQRLLPLISFLKVDIRQNAMDELPQLLRQLKGFTGKLLAEKVETMTEFHQLQAMGFHYFQGYFFARPEMLKHKQLGHHQMHLLSLIAEAAEPELDFDKLVQVIERDLGLSYKLLRFINSAYYARANPIQSLKHAMVFMGETELKKFIALVALSNLSVTDQPELLKMSIIRARFCDQLTKASGQLELQSSAFLTGMLSLIDALLEQPLEQVLAQLPLEEAIKSALLQQQGALGKSLQMVLHYEQADWRHYQQQANGTIDGQTDVRELYLDAVDWAEQLQQLS</sequence>
<feature type="domain" description="HDOD" evidence="2">
    <location>
        <begin position="198"/>
        <end position="385"/>
    </location>
</feature>
<dbReference type="InterPro" id="IPR013976">
    <property type="entry name" value="HDOD"/>
</dbReference>